<evidence type="ECO:0000256" key="2">
    <source>
        <dbReference type="ARBA" id="ARBA00013276"/>
    </source>
</evidence>
<evidence type="ECO:0000313" key="13">
    <source>
        <dbReference type="Proteomes" id="UP000821866"/>
    </source>
</evidence>
<dbReference type="Proteomes" id="UP000821866">
    <property type="component" value="Chromosome 6"/>
</dbReference>
<dbReference type="GO" id="GO:0019695">
    <property type="term" value="P:choline metabolic process"/>
    <property type="evidence" value="ECO:0007669"/>
    <property type="project" value="TreeGrafter"/>
</dbReference>
<dbReference type="InterPro" id="IPR019819">
    <property type="entry name" value="Carboxylesterase_B_CS"/>
</dbReference>
<dbReference type="GO" id="GO:0006581">
    <property type="term" value="P:acetylcholine catabolic process"/>
    <property type="evidence" value="ECO:0007669"/>
    <property type="project" value="TreeGrafter"/>
</dbReference>
<dbReference type="InterPro" id="IPR002018">
    <property type="entry name" value="CarbesteraseB"/>
</dbReference>
<feature type="active site" description="Acyl-ester intermediate" evidence="9">
    <location>
        <position position="216"/>
    </location>
</feature>
<feature type="signal peptide" evidence="10">
    <location>
        <begin position="1"/>
        <end position="19"/>
    </location>
</feature>
<evidence type="ECO:0000256" key="1">
    <source>
        <dbReference type="ARBA" id="ARBA00005964"/>
    </source>
</evidence>
<dbReference type="GO" id="GO:0005615">
    <property type="term" value="C:extracellular space"/>
    <property type="evidence" value="ECO:0007669"/>
    <property type="project" value="TreeGrafter"/>
</dbReference>
<evidence type="ECO:0000256" key="9">
    <source>
        <dbReference type="PIRSR" id="PIRSR600997-1"/>
    </source>
</evidence>
<keyword evidence="10" id="KW-0732">Signal</keyword>
<feature type="domain" description="Carboxylesterase type B" evidence="11">
    <location>
        <begin position="23"/>
        <end position="500"/>
    </location>
</feature>
<organism evidence="12 13">
    <name type="scientific">Rhipicephalus microplus</name>
    <name type="common">Cattle tick</name>
    <name type="synonym">Boophilus microplus</name>
    <dbReference type="NCBI Taxonomy" id="6941"/>
    <lineage>
        <taxon>Eukaryota</taxon>
        <taxon>Metazoa</taxon>
        <taxon>Ecdysozoa</taxon>
        <taxon>Arthropoda</taxon>
        <taxon>Chelicerata</taxon>
        <taxon>Arachnida</taxon>
        <taxon>Acari</taxon>
        <taxon>Parasitiformes</taxon>
        <taxon>Ixodida</taxon>
        <taxon>Ixodoidea</taxon>
        <taxon>Ixodidae</taxon>
        <taxon>Rhipicephalinae</taxon>
        <taxon>Rhipicephalus</taxon>
        <taxon>Boophilus</taxon>
    </lineage>
</organism>
<feature type="active site" description="Charge relay system" evidence="9">
    <location>
        <position position="459"/>
    </location>
</feature>
<reference evidence="12" key="2">
    <citation type="submission" date="2021-09" db="EMBL/GenBank/DDBJ databases">
        <authorList>
            <person name="Jia N."/>
            <person name="Wang J."/>
            <person name="Shi W."/>
            <person name="Du L."/>
            <person name="Sun Y."/>
            <person name="Zhan W."/>
            <person name="Jiang J."/>
            <person name="Wang Q."/>
            <person name="Zhang B."/>
            <person name="Ji P."/>
            <person name="Sakyi L.B."/>
            <person name="Cui X."/>
            <person name="Yuan T."/>
            <person name="Jiang B."/>
            <person name="Yang W."/>
            <person name="Lam T.T.-Y."/>
            <person name="Chang Q."/>
            <person name="Ding S."/>
            <person name="Wang X."/>
            <person name="Zhu J."/>
            <person name="Ruan X."/>
            <person name="Zhao L."/>
            <person name="Wei J."/>
            <person name="Que T."/>
            <person name="Du C."/>
            <person name="Cheng J."/>
            <person name="Dai P."/>
            <person name="Han X."/>
            <person name="Huang E."/>
            <person name="Gao Y."/>
            <person name="Liu J."/>
            <person name="Shao H."/>
            <person name="Ye R."/>
            <person name="Li L."/>
            <person name="Wei W."/>
            <person name="Wang X."/>
            <person name="Wang C."/>
            <person name="Huo Q."/>
            <person name="Li W."/>
            <person name="Guo W."/>
            <person name="Chen H."/>
            <person name="Chen S."/>
            <person name="Zhou L."/>
            <person name="Zhou L."/>
            <person name="Ni X."/>
            <person name="Tian J."/>
            <person name="Zhou Y."/>
            <person name="Sheng Y."/>
            <person name="Liu T."/>
            <person name="Pan Y."/>
            <person name="Xia L."/>
            <person name="Li J."/>
            <person name="Zhao F."/>
            <person name="Cao W."/>
        </authorList>
    </citation>
    <scope>NUCLEOTIDE SEQUENCE</scope>
    <source>
        <strain evidence="12">Rmic-2018</strain>
        <tissue evidence="12">Larvae</tissue>
    </source>
</reference>
<sequence>MLAGLALHIAAICLVIGDAEDTENVIRTTSGDVRGIICSTTTGPVLKFLGIPFAEPPVGELRFMKPTPKKPWAGVLNATSLPPMCPQVPIRINSYFAVNSTDPLSEDCLFLNVFKPVVNNDSASKPVVVYIHGGGYTFGGIAMKIYDASELAVRGDLVVVTIAYRLGPLGFLYIPGTEEAPSNVGLYDQQLAMQWVKDNARFFGGDPDAITAMGHSAGAISIGFHLSWPSSAHLFQRAFLQSGSPFIKAFVSSPAQAQVRTNMLADYLDCKKRDSRELSGTEVVTCLRSKNVSDILEAADSINTAGLDGFFPVLGADFVPKKPGKALALTPSVTRDVLVSICEAEGDLFLEHFLTNVNNVNNIDSVTKRLLAVIVKVLLNSIANFDTEPILKRYFDPVTAKKGVDVVRAASDLFGDLLFGCPALSIARTLSAVNASVHVLRYAEKPSFLGWPEWTRPTHGDDIVSSLGSALSLAGRPSTVDVKTTENMINVVSTFIRTGQVLIEPLINCLLWQFVHSVRFRYTYYVSTNTPEKVCYQGKLSVVGCVLRIPYHNSIKKL</sequence>
<dbReference type="GO" id="GO:0005886">
    <property type="term" value="C:plasma membrane"/>
    <property type="evidence" value="ECO:0007669"/>
    <property type="project" value="TreeGrafter"/>
</dbReference>
<dbReference type="Gene3D" id="3.40.50.1820">
    <property type="entry name" value="alpha/beta hydrolase"/>
    <property type="match status" value="1"/>
</dbReference>
<dbReference type="PROSITE" id="PS00941">
    <property type="entry name" value="CARBOXYLESTERASE_B_2"/>
    <property type="match status" value="1"/>
</dbReference>
<dbReference type="InterPro" id="IPR050654">
    <property type="entry name" value="AChE-related_enzymes"/>
</dbReference>
<keyword evidence="5" id="KW-0531">Neurotransmitter degradation</keyword>
<evidence type="ECO:0000256" key="3">
    <source>
        <dbReference type="ARBA" id="ARBA00022487"/>
    </source>
</evidence>
<dbReference type="PANTHER" id="PTHR43918:SF4">
    <property type="entry name" value="CARBOXYLIC ESTER HYDROLASE"/>
    <property type="match status" value="1"/>
</dbReference>
<keyword evidence="3" id="KW-0719">Serine esterase</keyword>
<keyword evidence="13" id="KW-1185">Reference proteome</keyword>
<dbReference type="InterPro" id="IPR000997">
    <property type="entry name" value="Cholinesterase"/>
</dbReference>
<dbReference type="InterPro" id="IPR029058">
    <property type="entry name" value="AB_hydrolase_fold"/>
</dbReference>
<dbReference type="GO" id="GO:0003990">
    <property type="term" value="F:acetylcholinesterase activity"/>
    <property type="evidence" value="ECO:0007669"/>
    <property type="project" value="UniProtKB-EC"/>
</dbReference>
<dbReference type="VEuPathDB" id="VectorBase:LOC119171695"/>
<proteinExistence type="inferred from homology"/>
<evidence type="ECO:0000256" key="6">
    <source>
        <dbReference type="ARBA" id="ARBA00023157"/>
    </source>
</evidence>
<evidence type="ECO:0000256" key="10">
    <source>
        <dbReference type="SAM" id="SignalP"/>
    </source>
</evidence>
<keyword evidence="6" id="KW-1015">Disulfide bond</keyword>
<dbReference type="SUPFAM" id="SSF53474">
    <property type="entry name" value="alpha/beta-Hydrolases"/>
    <property type="match status" value="1"/>
</dbReference>
<accession>A0A9J6DMB6</accession>
<protein>
    <recommendedName>
        <fullName evidence="2">acetylcholinesterase</fullName>
        <ecNumber evidence="2">3.1.1.7</ecNumber>
    </recommendedName>
</protein>
<evidence type="ECO:0000256" key="8">
    <source>
        <dbReference type="ARBA" id="ARBA00048484"/>
    </source>
</evidence>
<evidence type="ECO:0000259" key="11">
    <source>
        <dbReference type="Pfam" id="PF00135"/>
    </source>
</evidence>
<evidence type="ECO:0000313" key="12">
    <source>
        <dbReference type="EMBL" id="KAH8023271.1"/>
    </source>
</evidence>
<feature type="chain" id="PRO_5039924753" description="acetylcholinesterase" evidence="10">
    <location>
        <begin position="20"/>
        <end position="558"/>
    </location>
</feature>
<comment type="caution">
    <text evidence="12">The sequence shown here is derived from an EMBL/GenBank/DDBJ whole genome shotgun (WGS) entry which is preliminary data.</text>
</comment>
<keyword evidence="4" id="KW-0378">Hydrolase</keyword>
<reference evidence="12" key="1">
    <citation type="journal article" date="2020" name="Cell">
        <title>Large-Scale Comparative Analyses of Tick Genomes Elucidate Their Genetic Diversity and Vector Capacities.</title>
        <authorList>
            <consortium name="Tick Genome and Microbiome Consortium (TIGMIC)"/>
            <person name="Jia N."/>
            <person name="Wang J."/>
            <person name="Shi W."/>
            <person name="Du L."/>
            <person name="Sun Y."/>
            <person name="Zhan W."/>
            <person name="Jiang J.F."/>
            <person name="Wang Q."/>
            <person name="Zhang B."/>
            <person name="Ji P."/>
            <person name="Bell-Sakyi L."/>
            <person name="Cui X.M."/>
            <person name="Yuan T.T."/>
            <person name="Jiang B.G."/>
            <person name="Yang W.F."/>
            <person name="Lam T.T."/>
            <person name="Chang Q.C."/>
            <person name="Ding S.J."/>
            <person name="Wang X.J."/>
            <person name="Zhu J.G."/>
            <person name="Ruan X.D."/>
            <person name="Zhao L."/>
            <person name="Wei J.T."/>
            <person name="Ye R.Z."/>
            <person name="Que T.C."/>
            <person name="Du C.H."/>
            <person name="Zhou Y.H."/>
            <person name="Cheng J.X."/>
            <person name="Dai P.F."/>
            <person name="Guo W.B."/>
            <person name="Han X.H."/>
            <person name="Huang E.J."/>
            <person name="Li L.F."/>
            <person name="Wei W."/>
            <person name="Gao Y.C."/>
            <person name="Liu J.Z."/>
            <person name="Shao H.Z."/>
            <person name="Wang X."/>
            <person name="Wang C.C."/>
            <person name="Yang T.C."/>
            <person name="Huo Q.B."/>
            <person name="Li W."/>
            <person name="Chen H.Y."/>
            <person name="Chen S.E."/>
            <person name="Zhou L.G."/>
            <person name="Ni X.B."/>
            <person name="Tian J.H."/>
            <person name="Sheng Y."/>
            <person name="Liu T."/>
            <person name="Pan Y.S."/>
            <person name="Xia L.Y."/>
            <person name="Li J."/>
            <person name="Zhao F."/>
            <person name="Cao W.C."/>
        </authorList>
    </citation>
    <scope>NUCLEOTIDE SEQUENCE</scope>
    <source>
        <strain evidence="12">Rmic-2018</strain>
    </source>
</reference>
<evidence type="ECO:0000256" key="4">
    <source>
        <dbReference type="ARBA" id="ARBA00022801"/>
    </source>
</evidence>
<dbReference type="PANTHER" id="PTHR43918">
    <property type="entry name" value="ACETYLCHOLINESTERASE"/>
    <property type="match status" value="1"/>
</dbReference>
<dbReference type="Pfam" id="PF00135">
    <property type="entry name" value="COesterase"/>
    <property type="match status" value="1"/>
</dbReference>
<comment type="catalytic activity">
    <reaction evidence="8">
        <text>acetylcholine + H2O = choline + acetate + H(+)</text>
        <dbReference type="Rhea" id="RHEA:17561"/>
        <dbReference type="ChEBI" id="CHEBI:15354"/>
        <dbReference type="ChEBI" id="CHEBI:15355"/>
        <dbReference type="ChEBI" id="CHEBI:15377"/>
        <dbReference type="ChEBI" id="CHEBI:15378"/>
        <dbReference type="ChEBI" id="CHEBI:30089"/>
        <dbReference type="EC" id="3.1.1.7"/>
    </reaction>
</comment>
<dbReference type="PRINTS" id="PR00878">
    <property type="entry name" value="CHOLNESTRASE"/>
</dbReference>
<name>A0A9J6DMB6_RHIMP</name>
<dbReference type="AlphaFoldDB" id="A0A9J6DMB6"/>
<feature type="active site" description="Charge relay system" evidence="9">
    <location>
        <position position="345"/>
    </location>
</feature>
<gene>
    <name evidence="12" type="ORF">HPB51_011714</name>
</gene>
<comment type="similarity">
    <text evidence="1">Belongs to the type-B carboxylesterase/lipase family.</text>
</comment>
<keyword evidence="7" id="KW-0325">Glycoprotein</keyword>
<dbReference type="EC" id="3.1.1.7" evidence="2"/>
<dbReference type="EMBL" id="JABSTU010000008">
    <property type="protein sequence ID" value="KAH8023271.1"/>
    <property type="molecule type" value="Genomic_DNA"/>
</dbReference>
<evidence type="ECO:0000256" key="7">
    <source>
        <dbReference type="ARBA" id="ARBA00023180"/>
    </source>
</evidence>
<evidence type="ECO:0000256" key="5">
    <source>
        <dbReference type="ARBA" id="ARBA00022867"/>
    </source>
</evidence>